<dbReference type="Proteomes" id="UP001140560">
    <property type="component" value="Unassembled WGS sequence"/>
</dbReference>
<evidence type="ECO:0000256" key="5">
    <source>
        <dbReference type="PIRSR" id="PIRSR619791-2"/>
    </source>
</evidence>
<sequence>MSYLFQQQQDVPKTADRKKLFIRKLLQDANSQLSLDKLKPNRELLDALTYAAVGGGVDDKEYVQEKLIQLLASLPEDSPSRELGTDRYRTADGSNNRVEGLHLGKAGSYYARTVKPKHVPTAIPEPEALFDVLLARKGQPTQHPNKISSLLFALAAIIADDVFRTSDQDKATTKVSSYLDLSPLYGSNQESQNTIRTFADGKLKPDTFAETRFLNRPPEFAVLLLCFNRFHNYIAKQLAAINEHGRFDLPANATELDAESYNKAVGKRDEELFQTARLVTSGLYVNIVLNDYVRTILNLQRVQSSWNLDPRINVEEILGQPNIGKACGNQASVEFNLMYRWHSAISAKGERWLNDHVTQICQNSNIENLTSEEVHASMRKVTAEIPDDPGQRTFGGFQRNDEGCFNDADLVRILTEATDDVAASFGPRHVPIALKFIEVMTIRQARAWGVASLNETRTFFGMVPHKTFTDINSDPDIAATLESLYGHVENVELYPGVVVVGLETEYDYDKPQMRSAARVINDFTTIVSILRDSTSYTLPWSEAVRQLGHDSHTLHSNGTRAIKQQKLVKKAVSSPQSSTEAFTRFIELTTREHILKNSRKLRDVHEICMVKHVNTLSWTEFAARLFYIPLKNSPGSRASFDCEQLYLKMSSIFRFLYLDTDPTKSHSIKKIAMQANKDLIKEVKEVCEALRCSSFAHALLHRDSKTMKDDFMPNHGTELLQRLFDVGKTVDEVTSLVVLFAVDLVTTGSFACSQMMDRLLTEPYYSAHWPSIQTLANDSSPSASEALRMYVRESLRLAPMAAPTLRISDAVPSISDWRHAQAIKRGDLLHLDITSASQDTEKFPDPDAIKLDRPRDSYLPFIDGLHGYLVRDIIITGLTAQLRVFGRLKGLKKMPGIQRRLQKKYYHNGLVGFLSEGQDEWIPLPTREVYIEWEH</sequence>
<dbReference type="AlphaFoldDB" id="A0A9W8YC18"/>
<evidence type="ECO:0000256" key="4">
    <source>
        <dbReference type="ARBA" id="ARBA00023004"/>
    </source>
</evidence>
<dbReference type="SUPFAM" id="SSF48113">
    <property type="entry name" value="Heme-dependent peroxidases"/>
    <property type="match status" value="1"/>
</dbReference>
<dbReference type="InterPro" id="IPR050783">
    <property type="entry name" value="Oxylipin_biosynth_metab"/>
</dbReference>
<dbReference type="OrthoDB" id="823504at2759"/>
<name>A0A9W8YC18_9PLEO</name>
<accession>A0A9W8YC18</accession>
<evidence type="ECO:0000256" key="2">
    <source>
        <dbReference type="ARBA" id="ARBA00022964"/>
    </source>
</evidence>
<dbReference type="SUPFAM" id="SSF48264">
    <property type="entry name" value="Cytochrome P450"/>
    <property type="match status" value="1"/>
</dbReference>
<evidence type="ECO:0000313" key="7">
    <source>
        <dbReference type="Proteomes" id="UP001140560"/>
    </source>
</evidence>
<keyword evidence="7" id="KW-1185">Reference proteome</keyword>
<dbReference type="GO" id="GO:0004497">
    <property type="term" value="F:monooxygenase activity"/>
    <property type="evidence" value="ECO:0007669"/>
    <property type="project" value="InterPro"/>
</dbReference>
<dbReference type="EMBL" id="JAPEUY010000007">
    <property type="protein sequence ID" value="KAJ4371498.1"/>
    <property type="molecule type" value="Genomic_DNA"/>
</dbReference>
<dbReference type="PROSITE" id="PS50292">
    <property type="entry name" value="PEROXIDASE_3"/>
    <property type="match status" value="1"/>
</dbReference>
<organism evidence="6 7">
    <name type="scientific">Neocucurbitaria cava</name>
    <dbReference type="NCBI Taxonomy" id="798079"/>
    <lineage>
        <taxon>Eukaryota</taxon>
        <taxon>Fungi</taxon>
        <taxon>Dikarya</taxon>
        <taxon>Ascomycota</taxon>
        <taxon>Pezizomycotina</taxon>
        <taxon>Dothideomycetes</taxon>
        <taxon>Pleosporomycetidae</taxon>
        <taxon>Pleosporales</taxon>
        <taxon>Pleosporineae</taxon>
        <taxon>Cucurbitariaceae</taxon>
        <taxon>Neocucurbitaria</taxon>
    </lineage>
</organism>
<dbReference type="InterPro" id="IPR019791">
    <property type="entry name" value="Haem_peroxidase_animal"/>
</dbReference>
<dbReference type="InterPro" id="IPR037120">
    <property type="entry name" value="Haem_peroxidase_sf_animal"/>
</dbReference>
<dbReference type="Gene3D" id="1.10.630.10">
    <property type="entry name" value="Cytochrome P450"/>
    <property type="match status" value="1"/>
</dbReference>
<keyword evidence="3" id="KW-0560">Oxidoreductase</keyword>
<reference evidence="6" key="1">
    <citation type="submission" date="2022-10" db="EMBL/GenBank/DDBJ databases">
        <title>Tapping the CABI collections for fungal endophytes: first genome assemblies for Collariella, Neodidymelliopsis, Ascochyta clinopodiicola, Didymella pomorum, Didymosphaeria variabile, Neocosmospora piperis and Neocucurbitaria cava.</title>
        <authorList>
            <person name="Hill R."/>
        </authorList>
    </citation>
    <scope>NUCLEOTIDE SEQUENCE</scope>
    <source>
        <strain evidence="6">IMI 356814</strain>
    </source>
</reference>
<gene>
    <name evidence="6" type="ORF">N0V83_004716</name>
</gene>
<dbReference type="GO" id="GO:0020037">
    <property type="term" value="F:heme binding"/>
    <property type="evidence" value="ECO:0007669"/>
    <property type="project" value="InterPro"/>
</dbReference>
<dbReference type="GO" id="GO:0004601">
    <property type="term" value="F:peroxidase activity"/>
    <property type="evidence" value="ECO:0007669"/>
    <property type="project" value="InterPro"/>
</dbReference>
<dbReference type="GO" id="GO:0051213">
    <property type="term" value="F:dioxygenase activity"/>
    <property type="evidence" value="ECO:0007669"/>
    <property type="project" value="UniProtKB-KW"/>
</dbReference>
<dbReference type="PANTHER" id="PTHR11903:SF37">
    <property type="entry name" value="PSI-PRODUCING OXYGENASE A"/>
    <property type="match status" value="1"/>
</dbReference>
<keyword evidence="2" id="KW-0223">Dioxygenase</keyword>
<dbReference type="GO" id="GO:0006979">
    <property type="term" value="P:response to oxidative stress"/>
    <property type="evidence" value="ECO:0007669"/>
    <property type="project" value="InterPro"/>
</dbReference>
<dbReference type="GO" id="GO:0016705">
    <property type="term" value="F:oxidoreductase activity, acting on paired donors, with incorporation or reduction of molecular oxygen"/>
    <property type="evidence" value="ECO:0007669"/>
    <property type="project" value="InterPro"/>
</dbReference>
<proteinExistence type="predicted"/>
<evidence type="ECO:0000256" key="1">
    <source>
        <dbReference type="ARBA" id="ARBA00022723"/>
    </source>
</evidence>
<dbReference type="GO" id="GO:0006631">
    <property type="term" value="P:fatty acid metabolic process"/>
    <property type="evidence" value="ECO:0007669"/>
    <property type="project" value="UniProtKB-ARBA"/>
</dbReference>
<dbReference type="InterPro" id="IPR010255">
    <property type="entry name" value="Haem_peroxidase_sf"/>
</dbReference>
<dbReference type="Pfam" id="PF03098">
    <property type="entry name" value="An_peroxidase"/>
    <property type="match status" value="1"/>
</dbReference>
<comment type="caution">
    <text evidence="6">The sequence shown here is derived from an EMBL/GenBank/DDBJ whole genome shotgun (WGS) entry which is preliminary data.</text>
</comment>
<keyword evidence="5" id="KW-0349">Heme</keyword>
<dbReference type="InterPro" id="IPR036396">
    <property type="entry name" value="Cyt_P450_sf"/>
</dbReference>
<feature type="binding site" description="axial binding residue" evidence="5">
    <location>
        <position position="342"/>
    </location>
    <ligand>
        <name>heme b</name>
        <dbReference type="ChEBI" id="CHEBI:60344"/>
    </ligand>
    <ligandPart>
        <name>Fe</name>
        <dbReference type="ChEBI" id="CHEBI:18248"/>
    </ligandPart>
</feature>
<dbReference type="Gene3D" id="1.10.640.10">
    <property type="entry name" value="Haem peroxidase domain superfamily, animal type"/>
    <property type="match status" value="1"/>
</dbReference>
<protein>
    <submittedName>
        <fullName evidence="6">Uncharacterized protein</fullName>
    </submittedName>
</protein>
<keyword evidence="4 5" id="KW-0408">Iron</keyword>
<evidence type="ECO:0000256" key="3">
    <source>
        <dbReference type="ARBA" id="ARBA00023002"/>
    </source>
</evidence>
<keyword evidence="1 5" id="KW-0479">Metal-binding</keyword>
<dbReference type="PANTHER" id="PTHR11903">
    <property type="entry name" value="PROSTAGLANDIN G/H SYNTHASE"/>
    <property type="match status" value="1"/>
</dbReference>
<evidence type="ECO:0000313" key="6">
    <source>
        <dbReference type="EMBL" id="KAJ4371498.1"/>
    </source>
</evidence>
<dbReference type="GO" id="GO:0005506">
    <property type="term" value="F:iron ion binding"/>
    <property type="evidence" value="ECO:0007669"/>
    <property type="project" value="InterPro"/>
</dbReference>
<dbReference type="PRINTS" id="PR00457">
    <property type="entry name" value="ANPEROXIDASE"/>
</dbReference>